<proteinExistence type="predicted"/>
<accession>A0A645I5A0</accession>
<dbReference type="EMBL" id="VSSQ01102092">
    <property type="protein sequence ID" value="MPN43594.1"/>
    <property type="molecule type" value="Genomic_DNA"/>
</dbReference>
<evidence type="ECO:0000256" key="1">
    <source>
        <dbReference type="SAM" id="MobiDB-lite"/>
    </source>
</evidence>
<feature type="region of interest" description="Disordered" evidence="1">
    <location>
        <begin position="141"/>
        <end position="160"/>
    </location>
</feature>
<protein>
    <submittedName>
        <fullName evidence="2">Uncharacterized protein</fullName>
    </submittedName>
</protein>
<comment type="caution">
    <text evidence="2">The sequence shown here is derived from an EMBL/GenBank/DDBJ whole genome shotgun (WGS) entry which is preliminary data.</text>
</comment>
<reference evidence="2" key="1">
    <citation type="submission" date="2019-08" db="EMBL/GenBank/DDBJ databases">
        <authorList>
            <person name="Kucharzyk K."/>
            <person name="Murdoch R.W."/>
            <person name="Higgins S."/>
            <person name="Loffler F."/>
        </authorList>
    </citation>
    <scope>NUCLEOTIDE SEQUENCE</scope>
</reference>
<gene>
    <name evidence="2" type="ORF">SDC9_191154</name>
</gene>
<organism evidence="2">
    <name type="scientific">bioreactor metagenome</name>
    <dbReference type="NCBI Taxonomy" id="1076179"/>
    <lineage>
        <taxon>unclassified sequences</taxon>
        <taxon>metagenomes</taxon>
        <taxon>ecological metagenomes</taxon>
    </lineage>
</organism>
<evidence type="ECO:0000313" key="2">
    <source>
        <dbReference type="EMBL" id="MPN43594.1"/>
    </source>
</evidence>
<dbReference type="AlphaFoldDB" id="A0A645I5A0"/>
<name>A0A645I5A0_9ZZZZ</name>
<sequence length="160" mass="17106">MASRPSATLRASARVSISPRMWLRGGIAAGSSRRTSTNSASRSSRFRLAVPAMKFSIARTRGSAAPENFGTAAGAATGSARVSAAISAPESEMLPSTAHRTVRRVDIFMRAMPLSLLSILIFRSNTGNPEKTHARIQRIAERKQPESGARLQGVESELIN</sequence>